<proteinExistence type="predicted"/>
<sequence>MRVLGTLDVGGAELRTLDLLPRLVAAGVVVHFVTLNGRPGSLAPVAQAHGATVHPLSLGLDFPRNFLALLRRVRPHAVHADLATFSGAPLLLAAAARVPVRVAQFRSDGDTHGNSLRRRAQRWTMRRLIHTFATDITGVSPGTLTHGYLPTWQSDPRCRVVPNGLDLDRLHRDSGADLRRQIGAAPQEVVCLHVGRPAPEKRRWMLPPMIAELRASGVAARAVLVGPYDGDDDAQLREAARINRVEDRIHLLGSRDDVGTLMSQADVVVLPSDREGLPGVVLEAAALGTPVVASDLPGVCFIADELPGVTVVDRDAPISAWAAAIREVISGDRPTSRDRDLARARFRSSPFSLELAVAHDVAMYQQGLRPEGNS</sequence>
<dbReference type="PANTHER" id="PTHR12526">
    <property type="entry name" value="GLYCOSYLTRANSFERASE"/>
    <property type="match status" value="1"/>
</dbReference>
<keyword evidence="1" id="KW-0328">Glycosyltransferase</keyword>
<evidence type="ECO:0000256" key="2">
    <source>
        <dbReference type="ARBA" id="ARBA00022679"/>
    </source>
</evidence>
<keyword evidence="2 4" id="KW-0808">Transferase</keyword>
<dbReference type="RefSeq" id="WP_184536867.1">
    <property type="nucleotide sequence ID" value="NZ_JACHJW010000001.1"/>
</dbReference>
<dbReference type="InterPro" id="IPR028098">
    <property type="entry name" value="Glyco_trans_4-like_N"/>
</dbReference>
<dbReference type="EMBL" id="JACHJW010000001">
    <property type="protein sequence ID" value="MBB4961238.1"/>
    <property type="molecule type" value="Genomic_DNA"/>
</dbReference>
<evidence type="ECO:0000313" key="4">
    <source>
        <dbReference type="EMBL" id="MBB4961238.1"/>
    </source>
</evidence>
<protein>
    <submittedName>
        <fullName evidence="4">Glycosyltransferase involved in cell wall biosynthesis</fullName>
    </submittedName>
</protein>
<name>A0A7W7SUQ0_9ACTN</name>
<dbReference type="Pfam" id="PF13579">
    <property type="entry name" value="Glyco_trans_4_4"/>
    <property type="match status" value="1"/>
</dbReference>
<dbReference type="Proteomes" id="UP000578819">
    <property type="component" value="Unassembled WGS sequence"/>
</dbReference>
<dbReference type="Gene3D" id="3.40.50.2000">
    <property type="entry name" value="Glycogen Phosphorylase B"/>
    <property type="match status" value="2"/>
</dbReference>
<evidence type="ECO:0000313" key="5">
    <source>
        <dbReference type="Proteomes" id="UP000578819"/>
    </source>
</evidence>
<evidence type="ECO:0000259" key="3">
    <source>
        <dbReference type="Pfam" id="PF13579"/>
    </source>
</evidence>
<accession>A0A7W7SUQ0</accession>
<dbReference type="Pfam" id="PF13692">
    <property type="entry name" value="Glyco_trans_1_4"/>
    <property type="match status" value="1"/>
</dbReference>
<dbReference type="AlphaFoldDB" id="A0A7W7SUQ0"/>
<keyword evidence="5" id="KW-1185">Reference proteome</keyword>
<dbReference type="SUPFAM" id="SSF53756">
    <property type="entry name" value="UDP-Glycosyltransferase/glycogen phosphorylase"/>
    <property type="match status" value="1"/>
</dbReference>
<organism evidence="4 5">
    <name type="scientific">Micromonospora polyrhachis</name>
    <dbReference type="NCBI Taxonomy" id="1282883"/>
    <lineage>
        <taxon>Bacteria</taxon>
        <taxon>Bacillati</taxon>
        <taxon>Actinomycetota</taxon>
        <taxon>Actinomycetes</taxon>
        <taxon>Micromonosporales</taxon>
        <taxon>Micromonosporaceae</taxon>
        <taxon>Micromonospora</taxon>
    </lineage>
</organism>
<comment type="caution">
    <text evidence="4">The sequence shown here is derived from an EMBL/GenBank/DDBJ whole genome shotgun (WGS) entry which is preliminary data.</text>
</comment>
<evidence type="ECO:0000256" key="1">
    <source>
        <dbReference type="ARBA" id="ARBA00022676"/>
    </source>
</evidence>
<dbReference type="GO" id="GO:0016757">
    <property type="term" value="F:glycosyltransferase activity"/>
    <property type="evidence" value="ECO:0007669"/>
    <property type="project" value="UniProtKB-KW"/>
</dbReference>
<gene>
    <name evidence="4" type="ORF">FHR38_004971</name>
</gene>
<reference evidence="4 5" key="1">
    <citation type="submission" date="2020-08" db="EMBL/GenBank/DDBJ databases">
        <title>Sequencing the genomes of 1000 actinobacteria strains.</title>
        <authorList>
            <person name="Klenk H.-P."/>
        </authorList>
    </citation>
    <scope>NUCLEOTIDE SEQUENCE [LARGE SCALE GENOMIC DNA]</scope>
    <source>
        <strain evidence="4 5">DSM 45886</strain>
    </source>
</reference>
<feature type="domain" description="Glycosyltransferase subfamily 4-like N-terminal" evidence="3">
    <location>
        <begin position="10"/>
        <end position="164"/>
    </location>
</feature>